<dbReference type="InterPro" id="IPR026832">
    <property type="entry name" value="Asteroid"/>
</dbReference>
<evidence type="ECO:0000313" key="2">
    <source>
        <dbReference type="EMBL" id="KAJ8319955.1"/>
    </source>
</evidence>
<dbReference type="Proteomes" id="UP001217089">
    <property type="component" value="Unassembled WGS sequence"/>
</dbReference>
<dbReference type="PANTHER" id="PTHR15665:SF1">
    <property type="entry name" value="PROTEIN ASTEROID HOMOLOG 1"/>
    <property type="match status" value="1"/>
</dbReference>
<dbReference type="InterPro" id="IPR029060">
    <property type="entry name" value="PIN-like_dom_sf"/>
</dbReference>
<dbReference type="Gene3D" id="3.40.50.1010">
    <property type="entry name" value="5'-nuclease"/>
    <property type="match status" value="1"/>
</dbReference>
<name>A0ABQ9FRU6_TEGGR</name>
<gene>
    <name evidence="2" type="ORF">KUTeg_001542</name>
</gene>
<keyword evidence="3" id="KW-1185">Reference proteome</keyword>
<proteinExistence type="inferred from homology"/>
<evidence type="ECO:0000256" key="1">
    <source>
        <dbReference type="ARBA" id="ARBA00007398"/>
    </source>
</evidence>
<comment type="similarity">
    <text evidence="1">Belongs to the asteroid family.</text>
</comment>
<accession>A0ABQ9FRU6</accession>
<evidence type="ECO:0000313" key="3">
    <source>
        <dbReference type="Proteomes" id="UP001217089"/>
    </source>
</evidence>
<dbReference type="PANTHER" id="PTHR15665">
    <property type="entry name" value="ASTEROID PROTEIN"/>
    <property type="match status" value="1"/>
</dbReference>
<dbReference type="EMBL" id="JARBDR010000141">
    <property type="protein sequence ID" value="KAJ8319955.1"/>
    <property type="molecule type" value="Genomic_DNA"/>
</dbReference>
<comment type="caution">
    <text evidence="2">The sequence shown here is derived from an EMBL/GenBank/DDBJ whole genome shotgun (WGS) entry which is preliminary data.</text>
</comment>
<reference evidence="2 3" key="1">
    <citation type="submission" date="2022-12" db="EMBL/GenBank/DDBJ databases">
        <title>Chromosome-level genome of Tegillarca granosa.</title>
        <authorList>
            <person name="Kim J."/>
        </authorList>
    </citation>
    <scope>NUCLEOTIDE SEQUENCE [LARGE SCALE GENOMIC DNA]</scope>
    <source>
        <strain evidence="2">Teg-2019</strain>
        <tissue evidence="2">Adductor muscle</tissue>
    </source>
</reference>
<organism evidence="2 3">
    <name type="scientific">Tegillarca granosa</name>
    <name type="common">Malaysian cockle</name>
    <name type="synonym">Anadara granosa</name>
    <dbReference type="NCBI Taxonomy" id="220873"/>
    <lineage>
        <taxon>Eukaryota</taxon>
        <taxon>Metazoa</taxon>
        <taxon>Spiralia</taxon>
        <taxon>Lophotrochozoa</taxon>
        <taxon>Mollusca</taxon>
        <taxon>Bivalvia</taxon>
        <taxon>Autobranchia</taxon>
        <taxon>Pteriomorphia</taxon>
        <taxon>Arcoida</taxon>
        <taxon>Arcoidea</taxon>
        <taxon>Arcidae</taxon>
        <taxon>Tegillarca</taxon>
    </lineage>
</organism>
<protein>
    <submittedName>
        <fullName evidence="2">Uncharacterized protein</fullName>
    </submittedName>
</protein>
<dbReference type="SUPFAM" id="SSF88723">
    <property type="entry name" value="PIN domain-like"/>
    <property type="match status" value="1"/>
</dbReference>
<sequence>MGIKGLLSVCLQQKERTTEIIDLVEEARLRNGLELLCDFYSFEHFILKKFWAGLSALRQNEYLHICGGEYGSLADYLKKFVMDLKSLDIYLVFYIDAAKGCSTEATRQKIDTWMQRHHNDVQKLNEIIDVCRGVRRISDLSEYTTTRPVLLEIEFVHVLRECNCEIIQMIAGEADLSIAKDLQQRQKAFAVLSNDSDFCIFKNCRFIPNDLFDVENDMQLGQPLELPEKPVRLKTGIITPQRVMDILGVSMSELFDILGVNMFEMFDIVDVSMFELSAIVGITDLNELIDMSIVAGNDFTGPFMHGAGYQKRLGIKGRINIESIAGWIRQYRKIENHPFLHREMNYNMAFSNAVHHSRAFYNLTSQPEGPSRKGYVTHFLEEGVLQLKYPSSMMSMHNNFYWHRMLLEDTTYGQPCSECVLAELRGYIYRMVLPRHENLVNEYGRSPFEPLRIAGILAVDDGAVPGAHRIQENKIFQNLKHFHYVMIHQEPEKEMYWFDRYGRKNGFLVYLLRYFLVLNWGRNLNITEQEFLAICAMIFGRPKESIYQQIRLRPTPRCVTIGNWFQNLYRHGYLFLGSLLFLKHEFPLPSELICGSVWTAFYTVCKDESNPIESLPSG</sequence>